<evidence type="ECO:0000256" key="2">
    <source>
        <dbReference type="ARBA" id="ARBA00022692"/>
    </source>
</evidence>
<dbReference type="CDD" id="cd03228">
    <property type="entry name" value="ABCC_MRP_Like"/>
    <property type="match status" value="1"/>
</dbReference>
<keyword evidence="4" id="KW-0067">ATP-binding</keyword>
<dbReference type="SUPFAM" id="SSF90123">
    <property type="entry name" value="ABC transporter transmembrane region"/>
    <property type="match status" value="1"/>
</dbReference>
<evidence type="ECO:0000313" key="10">
    <source>
        <dbReference type="EMBL" id="SPE27788.1"/>
    </source>
</evidence>
<organism evidence="10 11">
    <name type="scientific">Candidatus Sulfuritelmatomonas gaucii</name>
    <dbReference type="NCBI Taxonomy" id="2043161"/>
    <lineage>
        <taxon>Bacteria</taxon>
        <taxon>Pseudomonadati</taxon>
        <taxon>Acidobacteriota</taxon>
        <taxon>Terriglobia</taxon>
        <taxon>Terriglobales</taxon>
        <taxon>Acidobacteriaceae</taxon>
        <taxon>Candidatus Sulfuritelmatomonas</taxon>
    </lineage>
</organism>
<evidence type="ECO:0000256" key="3">
    <source>
        <dbReference type="ARBA" id="ARBA00022741"/>
    </source>
</evidence>
<dbReference type="EC" id="3.6.3.44" evidence="10"/>
<keyword evidence="5 7" id="KW-1133">Transmembrane helix</keyword>
<proteinExistence type="predicted"/>
<dbReference type="OrthoDB" id="9770415at2"/>
<feature type="transmembrane region" description="Helical" evidence="7">
    <location>
        <begin position="265"/>
        <end position="284"/>
    </location>
</feature>
<feature type="domain" description="ABC transmembrane type-1" evidence="9">
    <location>
        <begin position="40"/>
        <end position="322"/>
    </location>
</feature>
<dbReference type="InterPro" id="IPR027417">
    <property type="entry name" value="P-loop_NTPase"/>
</dbReference>
<evidence type="ECO:0000256" key="6">
    <source>
        <dbReference type="ARBA" id="ARBA00023136"/>
    </source>
</evidence>
<dbReference type="GO" id="GO:0034040">
    <property type="term" value="F:ATPase-coupled lipid transmembrane transporter activity"/>
    <property type="evidence" value="ECO:0007669"/>
    <property type="project" value="TreeGrafter"/>
</dbReference>
<evidence type="ECO:0000256" key="1">
    <source>
        <dbReference type="ARBA" id="ARBA00004651"/>
    </source>
</evidence>
<keyword evidence="6 7" id="KW-0472">Membrane</keyword>
<dbReference type="PANTHER" id="PTHR24221:SF632">
    <property type="entry name" value="ATP-DEPENDENT LIPID A-CORE FLIPPASE"/>
    <property type="match status" value="1"/>
</dbReference>
<dbReference type="GO" id="GO:0140359">
    <property type="term" value="F:ABC-type transporter activity"/>
    <property type="evidence" value="ECO:0007669"/>
    <property type="project" value="InterPro"/>
</dbReference>
<feature type="domain" description="ABC transporter" evidence="8">
    <location>
        <begin position="356"/>
        <end position="576"/>
    </location>
</feature>
<dbReference type="AlphaFoldDB" id="A0A2N9LX34"/>
<dbReference type="InterPro" id="IPR039421">
    <property type="entry name" value="Type_1_exporter"/>
</dbReference>
<comment type="subcellular location">
    <subcellularLocation>
        <location evidence="1">Cell membrane</location>
        <topology evidence="1">Multi-pass membrane protein</topology>
    </subcellularLocation>
</comment>
<dbReference type="PROSITE" id="PS00211">
    <property type="entry name" value="ABC_TRANSPORTER_1"/>
    <property type="match status" value="1"/>
</dbReference>
<feature type="transmembrane region" description="Helical" evidence="7">
    <location>
        <begin position="150"/>
        <end position="170"/>
    </location>
</feature>
<dbReference type="PANTHER" id="PTHR24221">
    <property type="entry name" value="ATP-BINDING CASSETTE SUB-FAMILY B"/>
    <property type="match status" value="1"/>
</dbReference>
<dbReference type="Proteomes" id="UP000239735">
    <property type="component" value="Unassembled WGS sequence"/>
</dbReference>
<dbReference type="InterPro" id="IPR003593">
    <property type="entry name" value="AAA+_ATPase"/>
</dbReference>
<evidence type="ECO:0000256" key="7">
    <source>
        <dbReference type="SAM" id="Phobius"/>
    </source>
</evidence>
<feature type="transmembrane region" description="Helical" evidence="7">
    <location>
        <begin position="30"/>
        <end position="57"/>
    </location>
</feature>
<dbReference type="Pfam" id="PF00005">
    <property type="entry name" value="ABC_tran"/>
    <property type="match status" value="1"/>
</dbReference>
<evidence type="ECO:0000313" key="11">
    <source>
        <dbReference type="Proteomes" id="UP000239735"/>
    </source>
</evidence>
<keyword evidence="10" id="KW-0378">Hydrolase</keyword>
<evidence type="ECO:0000256" key="4">
    <source>
        <dbReference type="ARBA" id="ARBA00022840"/>
    </source>
</evidence>
<evidence type="ECO:0000256" key="5">
    <source>
        <dbReference type="ARBA" id="ARBA00022989"/>
    </source>
</evidence>
<evidence type="ECO:0000259" key="8">
    <source>
        <dbReference type="PROSITE" id="PS50893"/>
    </source>
</evidence>
<dbReference type="InterPro" id="IPR003439">
    <property type="entry name" value="ABC_transporter-like_ATP-bd"/>
</dbReference>
<dbReference type="PROSITE" id="PS50893">
    <property type="entry name" value="ABC_TRANSPORTER_2"/>
    <property type="match status" value="1"/>
</dbReference>
<dbReference type="Gene3D" id="1.20.1560.10">
    <property type="entry name" value="ABC transporter type 1, transmembrane domain"/>
    <property type="match status" value="1"/>
</dbReference>
<dbReference type="SUPFAM" id="SSF52540">
    <property type="entry name" value="P-loop containing nucleoside triphosphate hydrolases"/>
    <property type="match status" value="1"/>
</dbReference>
<dbReference type="EMBL" id="OKRB01000120">
    <property type="protein sequence ID" value="SPE27788.1"/>
    <property type="molecule type" value="Genomic_DNA"/>
</dbReference>
<dbReference type="InterPro" id="IPR036640">
    <property type="entry name" value="ABC1_TM_sf"/>
</dbReference>
<dbReference type="Gene3D" id="3.40.50.300">
    <property type="entry name" value="P-loop containing nucleotide triphosphate hydrolases"/>
    <property type="match status" value="1"/>
</dbReference>
<dbReference type="GO" id="GO:0005886">
    <property type="term" value="C:plasma membrane"/>
    <property type="evidence" value="ECO:0007669"/>
    <property type="project" value="UniProtKB-SubCell"/>
</dbReference>
<feature type="transmembrane region" description="Helical" evidence="7">
    <location>
        <begin position="176"/>
        <end position="197"/>
    </location>
</feature>
<feature type="transmembrane region" description="Helical" evidence="7">
    <location>
        <begin position="69"/>
        <end position="93"/>
    </location>
</feature>
<keyword evidence="3" id="KW-0547">Nucleotide-binding</keyword>
<dbReference type="InterPro" id="IPR017871">
    <property type="entry name" value="ABC_transporter-like_CS"/>
</dbReference>
<protein>
    <submittedName>
        <fullName evidence="10">Putative Xenobiotic-transporting ATPase</fullName>
        <ecNumber evidence="10">3.6.3.44</ecNumber>
    </submittedName>
</protein>
<keyword evidence="2 7" id="KW-0812">Transmembrane</keyword>
<name>A0A2N9LX34_9BACT</name>
<sequence length="597" mass="65940">MQGVEDAENRLLETRRSWRAFRLLRVRQRVLFAFLTMTRIAVGVCDLALAAAMYLLFLLLQGRSPAHHYAWMPTSILAAALLTSIIVVVRAAADIVSARSVFRYIQNLAMDFTLRLTQGYSELQWTRFVERNRSQLINHSLNTAREAADFYHRCIELVAGVIVVALMSAAFVYQSAAAACGFAIVLAAVYCVHRFLIRKSVREAAVNRESYLARLQKTLADLFSTGKEVRTYGAYTFFHKQIRREAEGFAINHRRSVFLPQAARILAEQGTVLLFLALIVAVQLRQGDTRQLLSLLAFYFVLSRRLLPLVSQISMIAGQMESSYENVRIIDSELAECSKFRLPAFPTEPPRPGFVLELSNVSFWFRQDVPVLRNINLFLRQGEIVVLQGASGIGKSSLLNLIAGVLDPVAGCVRVNRAAVAYVTQEVPLLDDTIRNNLLFGLSPKPDGDLMSALAAANLASFVSTQQAGLETQVGDNGALFSGGQRQRLGLARAILRGSSLLLLDEATSALDQENERQILANLASRGTAVLLATHRLNARPFADRVFRLHQGFLVGERHPQVSQDAAAICASLANPEPNELAHAVPEPAPMNELASE</sequence>
<dbReference type="GO" id="GO:0016887">
    <property type="term" value="F:ATP hydrolysis activity"/>
    <property type="evidence" value="ECO:0007669"/>
    <property type="project" value="InterPro"/>
</dbReference>
<reference evidence="11" key="1">
    <citation type="submission" date="2018-02" db="EMBL/GenBank/DDBJ databases">
        <authorList>
            <person name="Hausmann B."/>
        </authorList>
    </citation>
    <scope>NUCLEOTIDE SEQUENCE [LARGE SCALE GENOMIC DNA]</scope>
    <source>
        <strain evidence="11">Peat soil MAG SbA5</strain>
    </source>
</reference>
<dbReference type="PROSITE" id="PS50929">
    <property type="entry name" value="ABC_TM1F"/>
    <property type="match status" value="1"/>
</dbReference>
<dbReference type="SMART" id="SM00382">
    <property type="entry name" value="AAA"/>
    <property type="match status" value="1"/>
</dbReference>
<dbReference type="InterPro" id="IPR011527">
    <property type="entry name" value="ABC1_TM_dom"/>
</dbReference>
<gene>
    <name evidence="10" type="ORF">SBA5_600030</name>
</gene>
<evidence type="ECO:0000259" key="9">
    <source>
        <dbReference type="PROSITE" id="PS50929"/>
    </source>
</evidence>
<accession>A0A2N9LX34</accession>
<dbReference type="GO" id="GO:0005524">
    <property type="term" value="F:ATP binding"/>
    <property type="evidence" value="ECO:0007669"/>
    <property type="project" value="UniProtKB-KW"/>
</dbReference>